<keyword evidence="2" id="KW-1185">Reference proteome</keyword>
<name>A0A8H5NMJ7_9HYPO</name>
<evidence type="ECO:0008006" key="3">
    <source>
        <dbReference type="Google" id="ProtNLM"/>
    </source>
</evidence>
<evidence type="ECO:0000313" key="1">
    <source>
        <dbReference type="EMBL" id="KAF5569560.1"/>
    </source>
</evidence>
<evidence type="ECO:0000313" key="2">
    <source>
        <dbReference type="Proteomes" id="UP000544095"/>
    </source>
</evidence>
<dbReference type="Proteomes" id="UP000544095">
    <property type="component" value="Unassembled WGS sequence"/>
</dbReference>
<accession>A0A8H5NMJ7</accession>
<proteinExistence type="predicted"/>
<comment type="caution">
    <text evidence="1">The sequence shown here is derived from an EMBL/GenBank/DDBJ whole genome shotgun (WGS) entry which is preliminary data.</text>
</comment>
<protein>
    <recommendedName>
        <fullName evidence="3">Protein kinase domain-containing protein</fullName>
    </recommendedName>
</protein>
<dbReference type="EMBL" id="JAAOAR010001224">
    <property type="protein sequence ID" value="KAF5569560.1"/>
    <property type="molecule type" value="Genomic_DNA"/>
</dbReference>
<reference evidence="1 2" key="1">
    <citation type="submission" date="2020-05" db="EMBL/GenBank/DDBJ databases">
        <title>Identification and distribution of gene clusters putatively required for synthesis of sphingolipid metabolism inhibitors in phylogenetically diverse species of the filamentous fungus Fusarium.</title>
        <authorList>
            <person name="Kim H.-S."/>
            <person name="Busman M."/>
            <person name="Brown D.W."/>
            <person name="Divon H."/>
            <person name="Uhlig S."/>
            <person name="Proctor R.H."/>
        </authorList>
    </citation>
    <scope>NUCLEOTIDE SEQUENCE [LARGE SCALE GENOMIC DNA]</scope>
    <source>
        <strain evidence="1 2">NRRL 25211</strain>
    </source>
</reference>
<dbReference type="Gene3D" id="1.10.510.10">
    <property type="entry name" value="Transferase(Phosphotransferase) domain 1"/>
    <property type="match status" value="1"/>
</dbReference>
<sequence length="179" mass="20653">ATQTGDNNYRHPEYQLPFTQTSKTKFKRSYDLYSLGVVLIEIGLWKQIDSFRPEGSHALAFKRHLEERVAPTLKFYMGEKYTLAVLNCLDTSRIAPDGDEDWRLSDAFSRKWKPHMWNLFVPELGHVICLRHEFAIGDVRDEMTADREGEGAVRLGAPDPMSAMNYLNEPPQLQYSDID</sequence>
<organism evidence="1 2">
    <name type="scientific">Fusarium pseudoanthophilum</name>
    <dbReference type="NCBI Taxonomy" id="48495"/>
    <lineage>
        <taxon>Eukaryota</taxon>
        <taxon>Fungi</taxon>
        <taxon>Dikarya</taxon>
        <taxon>Ascomycota</taxon>
        <taxon>Pezizomycotina</taxon>
        <taxon>Sordariomycetes</taxon>
        <taxon>Hypocreomycetidae</taxon>
        <taxon>Hypocreales</taxon>
        <taxon>Nectriaceae</taxon>
        <taxon>Fusarium</taxon>
        <taxon>Fusarium fujikuroi species complex</taxon>
    </lineage>
</organism>
<gene>
    <name evidence="1" type="ORF">FPANT_13903</name>
</gene>
<dbReference type="AlphaFoldDB" id="A0A8H5NMJ7"/>
<dbReference type="SUPFAM" id="SSF56112">
    <property type="entry name" value="Protein kinase-like (PK-like)"/>
    <property type="match status" value="1"/>
</dbReference>
<feature type="non-terminal residue" evidence="1">
    <location>
        <position position="1"/>
    </location>
</feature>
<dbReference type="PANTHER" id="PTHR37542">
    <property type="entry name" value="HELO DOMAIN-CONTAINING PROTEIN-RELATED"/>
    <property type="match status" value="1"/>
</dbReference>
<dbReference type="InterPro" id="IPR011009">
    <property type="entry name" value="Kinase-like_dom_sf"/>
</dbReference>